<keyword evidence="4" id="KW-1185">Reference proteome</keyword>
<dbReference type="InterPro" id="IPR005299">
    <property type="entry name" value="MeTrfase_7"/>
</dbReference>
<dbReference type="Pfam" id="PF03492">
    <property type="entry name" value="Methyltransf_7"/>
    <property type="match status" value="1"/>
</dbReference>
<evidence type="ECO:0000256" key="2">
    <source>
        <dbReference type="ARBA" id="ARBA00022842"/>
    </source>
</evidence>
<dbReference type="Proteomes" id="UP001177140">
    <property type="component" value="Unassembled WGS sequence"/>
</dbReference>
<comment type="caution">
    <text evidence="3">The sequence shown here is derived from an EMBL/GenBank/DDBJ whole genome shotgun (WGS) entry which is preliminary data.</text>
</comment>
<keyword evidence="1" id="KW-0479">Metal-binding</keyword>
<feature type="non-terminal residue" evidence="3">
    <location>
        <position position="1"/>
    </location>
</feature>
<evidence type="ECO:0000313" key="4">
    <source>
        <dbReference type="Proteomes" id="UP001177140"/>
    </source>
</evidence>
<protein>
    <recommendedName>
        <fullName evidence="5">SAM dependent carboxyl methyltransferase</fullName>
    </recommendedName>
</protein>
<gene>
    <name evidence="3" type="ORF">MKW94_002360</name>
</gene>
<evidence type="ECO:0008006" key="5">
    <source>
        <dbReference type="Google" id="ProtNLM"/>
    </source>
</evidence>
<reference evidence="3" key="1">
    <citation type="submission" date="2022-03" db="EMBL/GenBank/DDBJ databases">
        <title>A functionally conserved STORR gene fusion in Papaver species that diverged 16.8 million years ago.</title>
        <authorList>
            <person name="Catania T."/>
        </authorList>
    </citation>
    <scope>NUCLEOTIDE SEQUENCE</scope>
    <source>
        <strain evidence="3">S-191538</strain>
    </source>
</reference>
<dbReference type="GO" id="GO:0008168">
    <property type="term" value="F:methyltransferase activity"/>
    <property type="evidence" value="ECO:0007669"/>
    <property type="project" value="InterPro"/>
</dbReference>
<dbReference type="InterPro" id="IPR042086">
    <property type="entry name" value="MeTrfase_capping"/>
</dbReference>
<proteinExistence type="predicted"/>
<evidence type="ECO:0000256" key="1">
    <source>
        <dbReference type="ARBA" id="ARBA00022723"/>
    </source>
</evidence>
<dbReference type="AlphaFoldDB" id="A0AA42B521"/>
<dbReference type="EMBL" id="JAJJMA010337523">
    <property type="protein sequence ID" value="MCL7051344.1"/>
    <property type="molecule type" value="Genomic_DNA"/>
</dbReference>
<dbReference type="Gene3D" id="1.10.1200.270">
    <property type="entry name" value="Methyltransferase, alpha-helical capping domain"/>
    <property type="match status" value="1"/>
</dbReference>
<organism evidence="3 4">
    <name type="scientific">Papaver nudicaule</name>
    <name type="common">Iceland poppy</name>
    <dbReference type="NCBI Taxonomy" id="74823"/>
    <lineage>
        <taxon>Eukaryota</taxon>
        <taxon>Viridiplantae</taxon>
        <taxon>Streptophyta</taxon>
        <taxon>Embryophyta</taxon>
        <taxon>Tracheophyta</taxon>
        <taxon>Spermatophyta</taxon>
        <taxon>Magnoliopsida</taxon>
        <taxon>Ranunculales</taxon>
        <taxon>Papaveraceae</taxon>
        <taxon>Papaveroideae</taxon>
        <taxon>Papaver</taxon>
    </lineage>
</organism>
<keyword evidence="2" id="KW-0460">Magnesium</keyword>
<dbReference type="PANTHER" id="PTHR31009">
    <property type="entry name" value="S-ADENOSYL-L-METHIONINE:CARBOXYL METHYLTRANSFERASE FAMILY PROTEIN"/>
    <property type="match status" value="1"/>
</dbReference>
<evidence type="ECO:0000313" key="3">
    <source>
        <dbReference type="EMBL" id="MCL7051344.1"/>
    </source>
</evidence>
<dbReference type="SUPFAM" id="SSF53335">
    <property type="entry name" value="S-adenosyl-L-methionine-dependent methyltransferases"/>
    <property type="match status" value="1"/>
</dbReference>
<dbReference type="InterPro" id="IPR029063">
    <property type="entry name" value="SAM-dependent_MTases_sf"/>
</dbReference>
<sequence>NSSVAHAIQDIVDEAKVDSFNSPVYFTPPKQVTNLIETSGCVTVERLEVFPPASGAQMLSNHIRAVLEEIIKQHFAFSDNDLDKLFDLYSKRLVDSLSIFTKSEEKSFQLFLVLIAH</sequence>
<accession>A0AA42B521</accession>
<name>A0AA42B521_PAPNU</name>
<dbReference type="GO" id="GO:0046872">
    <property type="term" value="F:metal ion binding"/>
    <property type="evidence" value="ECO:0007669"/>
    <property type="project" value="UniProtKB-KW"/>
</dbReference>